<keyword evidence="1" id="KW-0175">Coiled coil</keyword>
<organism evidence="2 3">
    <name type="scientific">Stylonychia lemnae</name>
    <name type="common">Ciliate</name>
    <dbReference type="NCBI Taxonomy" id="5949"/>
    <lineage>
        <taxon>Eukaryota</taxon>
        <taxon>Sar</taxon>
        <taxon>Alveolata</taxon>
        <taxon>Ciliophora</taxon>
        <taxon>Intramacronucleata</taxon>
        <taxon>Spirotrichea</taxon>
        <taxon>Stichotrichia</taxon>
        <taxon>Sporadotrichida</taxon>
        <taxon>Oxytrichidae</taxon>
        <taxon>Stylonychinae</taxon>
        <taxon>Stylonychia</taxon>
    </lineage>
</organism>
<dbReference type="InParanoid" id="A0A077ZRS1"/>
<evidence type="ECO:0000313" key="3">
    <source>
        <dbReference type="Proteomes" id="UP000039865"/>
    </source>
</evidence>
<feature type="coiled-coil region" evidence="1">
    <location>
        <begin position="521"/>
        <end position="586"/>
    </location>
</feature>
<evidence type="ECO:0000313" key="2">
    <source>
        <dbReference type="EMBL" id="CDW72169.1"/>
    </source>
</evidence>
<dbReference type="EMBL" id="CCKQ01001063">
    <property type="protein sequence ID" value="CDW72169.1"/>
    <property type="molecule type" value="Genomic_DNA"/>
</dbReference>
<feature type="coiled-coil region" evidence="1">
    <location>
        <begin position="71"/>
        <end position="98"/>
    </location>
</feature>
<keyword evidence="3" id="KW-1185">Reference proteome</keyword>
<dbReference type="OrthoDB" id="10676304at2759"/>
<name>A0A077ZRS1_STYLE</name>
<accession>A0A077ZRS1</accession>
<evidence type="ECO:0000256" key="1">
    <source>
        <dbReference type="SAM" id="Coils"/>
    </source>
</evidence>
<gene>
    <name evidence="2" type="primary">Contig163.g198</name>
    <name evidence="2" type="ORF">STYLEM_1124</name>
</gene>
<protein>
    <submittedName>
        <fullName evidence="2">Uncharacterized protein</fullName>
    </submittedName>
</protein>
<proteinExistence type="predicted"/>
<dbReference type="AlphaFoldDB" id="A0A077ZRS1"/>
<sequence>MIQDQQQVEQKAQEFCTGIINFKKEHENTQNQLNTLTQSDIKPTLINRKGSISTPVISSIAQAQPSESFILQQIKSSNDKYQQEIKRLQIKKQIINSLYSQLTFTQQEKNILFGDEDEEDNDMRKAQQNNKPGDISRFLKIDLNQQDNSIEDEESKFDKFKEDFFKSLAKLKQMEDIQQLLQKQPKSSQVLASSIAESIKYVEDHAYVKLVKHLRTKIRLFDTPLENQPEFLTFMKVTLKMLKSKSNEMYGHIVNDLLQSRARYIDLSYQEKSAQIFNKKSNQSKKSQENGINNENSAKNVAQQIAWLHETLLNELFILDHTSIDKSRYLDALNSIFSRNLAKQLKQRLDTEINNQEGITQCFELYYLFISFTQIMQEQFFNKSQIAVKQDLSDFYILSFLNDLKSKSLSKLVESTDQFLSKMSNMFWSQAAQQTLQLERYIQLIIRIFSKLIEVVKNDKKDLDVFKRRIYIYAISRIIPSIQTLKTNTNEQQILPANLILLYNYFDFLKSEQLLPRDLAIKEFKDELKLVQERLDELVNSIREVARQGIMTRQLFLNLTTNANCIDEFKHALEEFEEDLEYEEIKLSFLHSLNNTDMRVLIVELIKSDIVDALKKSLEFQIDDEVYRIQQNTEMTEDQKNKAERRLDYLEFEIIEKFEYIKRKIT</sequence>
<reference evidence="2 3" key="1">
    <citation type="submission" date="2014-06" db="EMBL/GenBank/DDBJ databases">
        <authorList>
            <person name="Swart Estienne"/>
        </authorList>
    </citation>
    <scope>NUCLEOTIDE SEQUENCE [LARGE SCALE GENOMIC DNA]</scope>
    <source>
        <strain evidence="2 3">130c</strain>
    </source>
</reference>
<dbReference type="Proteomes" id="UP000039865">
    <property type="component" value="Unassembled WGS sequence"/>
</dbReference>